<proteinExistence type="predicted"/>
<protein>
    <submittedName>
        <fullName evidence="3">Class I SAM-dependent methyltransferase</fullName>
    </submittedName>
</protein>
<dbReference type="RefSeq" id="WP_133277368.1">
    <property type="nucleotide sequence ID" value="NZ_CP037933.1"/>
</dbReference>
<evidence type="ECO:0000313" key="4">
    <source>
        <dbReference type="Proteomes" id="UP000291124"/>
    </source>
</evidence>
<dbReference type="EMBL" id="CP037933">
    <property type="protein sequence ID" value="QBN19852.1"/>
    <property type="molecule type" value="Genomic_DNA"/>
</dbReference>
<sequence length="292" mass="34049">MKDKMTWEETIKYIRTQPAFKDLVEKAYFEEDLLLNVERFKHSEEFIETLQFLKQYQPNAKNILDIGSGNGISSVALALEGYNVVAIEPDSSDTIGAGAIRKLKVHYNLPNLEVFEAFAEELQLSDENFDIVYARQCMHHAYDLEKFVAEASRVIKKNGLFITIRDHVIFDKKDREWFLENHPLQKYYGGENAFTPTEYKAAIQKAGLKVEKEIKYFDNVINYFPSTKNEVLNMFQMAKYKAILHLNKKIGVLSKIPFLQEMYFKKIGLTKESVYDEKKVPGRMYSYLCIKK</sequence>
<dbReference type="Gene3D" id="3.40.50.150">
    <property type="entry name" value="Vaccinia Virus protein VP39"/>
    <property type="match status" value="1"/>
</dbReference>
<dbReference type="GO" id="GO:0008168">
    <property type="term" value="F:methyltransferase activity"/>
    <property type="evidence" value="ECO:0007669"/>
    <property type="project" value="UniProtKB-KW"/>
</dbReference>
<dbReference type="PANTHER" id="PTHR44942">
    <property type="entry name" value="METHYLTRANSF_11 DOMAIN-CONTAINING PROTEIN"/>
    <property type="match status" value="1"/>
</dbReference>
<gene>
    <name evidence="3" type="ORF">E1750_13925</name>
</gene>
<dbReference type="AlphaFoldDB" id="A0A4V1AH04"/>
<dbReference type="Proteomes" id="UP000291124">
    <property type="component" value="Chromosome"/>
</dbReference>
<name>A0A4V1AH04_9FLAO</name>
<dbReference type="SUPFAM" id="SSF53335">
    <property type="entry name" value="S-adenosyl-L-methionine-dependent methyltransferases"/>
    <property type="match status" value="1"/>
</dbReference>
<reference evidence="4" key="1">
    <citation type="submission" date="2019-03" db="EMBL/GenBank/DDBJ databases">
        <title>Flavobacterium sp.</title>
        <authorList>
            <person name="Kim H."/>
        </authorList>
    </citation>
    <scope>NUCLEOTIDE SEQUENCE [LARGE SCALE GENOMIC DNA]</scope>
    <source>
        <strain evidence="4">GS13</strain>
    </source>
</reference>
<evidence type="ECO:0000313" key="3">
    <source>
        <dbReference type="EMBL" id="QBN19852.1"/>
    </source>
</evidence>
<dbReference type="InterPro" id="IPR051052">
    <property type="entry name" value="Diverse_substrate_MTase"/>
</dbReference>
<dbReference type="CDD" id="cd02440">
    <property type="entry name" value="AdoMet_MTases"/>
    <property type="match status" value="1"/>
</dbReference>
<evidence type="ECO:0000256" key="2">
    <source>
        <dbReference type="ARBA" id="ARBA00022679"/>
    </source>
</evidence>
<dbReference type="OrthoDB" id="9789123at2"/>
<accession>A0A4V1AH04</accession>
<evidence type="ECO:0000256" key="1">
    <source>
        <dbReference type="ARBA" id="ARBA00022603"/>
    </source>
</evidence>
<dbReference type="KEGG" id="fnk:E1750_13925"/>
<dbReference type="GO" id="GO:0032259">
    <property type="term" value="P:methylation"/>
    <property type="evidence" value="ECO:0007669"/>
    <property type="project" value="UniProtKB-KW"/>
</dbReference>
<dbReference type="PANTHER" id="PTHR44942:SF4">
    <property type="entry name" value="METHYLTRANSFERASE TYPE 11 DOMAIN-CONTAINING PROTEIN"/>
    <property type="match status" value="1"/>
</dbReference>
<keyword evidence="2 3" id="KW-0808">Transferase</keyword>
<dbReference type="Pfam" id="PF13489">
    <property type="entry name" value="Methyltransf_23"/>
    <property type="match status" value="1"/>
</dbReference>
<keyword evidence="1 3" id="KW-0489">Methyltransferase</keyword>
<dbReference type="InterPro" id="IPR029063">
    <property type="entry name" value="SAM-dependent_MTases_sf"/>
</dbReference>
<organism evidence="3 4">
    <name type="scientific">Flavobacterium nackdongense</name>
    <dbReference type="NCBI Taxonomy" id="2547394"/>
    <lineage>
        <taxon>Bacteria</taxon>
        <taxon>Pseudomonadati</taxon>
        <taxon>Bacteroidota</taxon>
        <taxon>Flavobacteriia</taxon>
        <taxon>Flavobacteriales</taxon>
        <taxon>Flavobacteriaceae</taxon>
        <taxon>Flavobacterium</taxon>
    </lineage>
</organism>
<keyword evidence="4" id="KW-1185">Reference proteome</keyword>